<evidence type="ECO:0000313" key="1">
    <source>
        <dbReference type="EMBL" id="AGH26214.1"/>
    </source>
</evidence>
<dbReference type="InterPro" id="IPR031836">
    <property type="entry name" value="Trans_coact"/>
</dbReference>
<protein>
    <recommendedName>
        <fullName evidence="3">Late promoter transcription accessory protein</fullName>
    </recommendedName>
</protein>
<dbReference type="Proteomes" id="UP000012039">
    <property type="component" value="Segment"/>
</dbReference>
<dbReference type="EMBL" id="HQ634174">
    <property type="protein sequence ID" value="AGH26214.1"/>
    <property type="molecule type" value="Genomic_DNA"/>
</dbReference>
<sequence length="85" mass="9813">MATGKVDDIFEKNFMTAAKFSVEIESIVKEGDLNYIEAIVQFCEDKNIEMDGISKLISKPLKEKLKYDAQRLNYMKRTSKAFLKL</sequence>
<gene>
    <name evidence="1" type="ORF">CPMG_00113</name>
</gene>
<keyword evidence="2" id="KW-1185">Reference proteome</keyword>
<evidence type="ECO:0000313" key="2">
    <source>
        <dbReference type="Proteomes" id="UP000012039"/>
    </source>
</evidence>
<name>M4QDB1_9CAUD</name>
<reference evidence="1 2" key="1">
    <citation type="submission" date="2010-11" db="EMBL/GenBank/DDBJ databases">
        <title>The Genome Sequence of Cyanophage MED4-213.</title>
        <authorList>
            <consortium name="The Broad Institute Genome Sequencing Platform"/>
            <person name="Henn M.R."/>
            <person name="Sullivan M.S."/>
            <person name="Osburne M.S."/>
            <person name="Levin J."/>
            <person name="Malboeuf C."/>
            <person name="Casali M."/>
            <person name="Russ C."/>
            <person name="Lennon N."/>
            <person name="Chapman S.B."/>
            <person name="Erlich R."/>
            <person name="Young S.K."/>
            <person name="Yandava C."/>
            <person name="Zeng Q."/>
            <person name="Alvarado L."/>
            <person name="Anderson S."/>
            <person name="Berlin A."/>
            <person name="Chen Z."/>
            <person name="Freedman E."/>
            <person name="Gellesch M."/>
            <person name="Goldberg J."/>
            <person name="Green L."/>
            <person name="Griggs A."/>
            <person name="Gujja S."/>
            <person name="Heilman E.R."/>
            <person name="Heiman D."/>
            <person name="Hollinger A."/>
            <person name="Howarth C."/>
            <person name="Larson L."/>
            <person name="Mehta T."/>
            <person name="Pearson M."/>
            <person name="Roberts A."/>
            <person name="Ryan E."/>
            <person name="Saif S."/>
            <person name="Shea T."/>
            <person name="Shenoy N."/>
            <person name="Sisk P."/>
            <person name="Stolte C."/>
            <person name="Sykes S."/>
            <person name="White J."/>
            <person name="Yu Q."/>
            <person name="Coleman M.L."/>
            <person name="Huang K.H."/>
            <person name="Weigele P.R."/>
            <person name="DeFrancesco A.S."/>
            <person name="Kern S.E."/>
            <person name="Thompson L.R."/>
            <person name="Fu R."/>
            <person name="Hombeck B."/>
            <person name="Chisholm S.W."/>
            <person name="Haas B."/>
            <person name="Nusbaum C."/>
            <person name="Birren B."/>
        </authorList>
    </citation>
    <scope>NUCLEOTIDE SEQUENCE [LARGE SCALE GENOMIC DNA]</scope>
    <source>
        <strain evidence="1">MED4-213</strain>
    </source>
</reference>
<dbReference type="KEGG" id="vg:15010382"/>
<evidence type="ECO:0008006" key="3">
    <source>
        <dbReference type="Google" id="ProtNLM"/>
    </source>
</evidence>
<dbReference type="InterPro" id="IPR042071">
    <property type="entry name" value="Trans_coact_sf"/>
</dbReference>
<proteinExistence type="predicted"/>
<dbReference type="Pfam" id="PF16805">
    <property type="entry name" value="Trans_coact"/>
    <property type="match status" value="1"/>
</dbReference>
<dbReference type="RefSeq" id="YP_007673859.1">
    <property type="nucleotide sequence ID" value="NC_020845.1"/>
</dbReference>
<dbReference type="GeneID" id="15010382"/>
<accession>M4QDB1</accession>
<dbReference type="Gene3D" id="1.10.10.2850">
    <property type="entry name" value="Phage late-transcription coactivator-like"/>
    <property type="match status" value="1"/>
</dbReference>
<organism evidence="1 2">
    <name type="scientific">Prochlorococcus phage MED4-213</name>
    <dbReference type="NCBI Taxonomy" id="889956"/>
    <lineage>
        <taxon>Viruses</taxon>
        <taxon>Duplodnaviria</taxon>
        <taxon>Heunggongvirae</taxon>
        <taxon>Uroviricota</taxon>
        <taxon>Caudoviricetes</taxon>
        <taxon>Eurybiavirus</taxon>
        <taxon>Eurybiavirus MED4213</taxon>
    </lineage>
</organism>